<evidence type="ECO:0000313" key="2">
    <source>
        <dbReference type="EMBL" id="KZP32120.1"/>
    </source>
</evidence>
<proteinExistence type="predicted"/>
<accession>A0A166UWX5</accession>
<keyword evidence="3" id="KW-1185">Reference proteome</keyword>
<name>A0A166UWX5_9AGAM</name>
<dbReference type="Proteomes" id="UP000076532">
    <property type="component" value="Unassembled WGS sequence"/>
</dbReference>
<feature type="region of interest" description="Disordered" evidence="1">
    <location>
        <begin position="1"/>
        <end position="71"/>
    </location>
</feature>
<evidence type="ECO:0000313" key="3">
    <source>
        <dbReference type="Proteomes" id="UP000076532"/>
    </source>
</evidence>
<evidence type="ECO:0000256" key="1">
    <source>
        <dbReference type="SAM" id="MobiDB-lite"/>
    </source>
</evidence>
<feature type="compositionally biased region" description="Polar residues" evidence="1">
    <location>
        <begin position="40"/>
        <end position="49"/>
    </location>
</feature>
<sequence>MPLRRGLKTSSAWSPQPLFTPYVAPLNKKQKKNIRPPSWTRRTFTSAGTRTRMPRGSYQHPSGARSRGGPG</sequence>
<dbReference type="EMBL" id="KV417487">
    <property type="protein sequence ID" value="KZP32120.1"/>
    <property type="molecule type" value="Genomic_DNA"/>
</dbReference>
<reference evidence="2 3" key="1">
    <citation type="journal article" date="2016" name="Mol. Biol. Evol.">
        <title>Comparative Genomics of Early-Diverging Mushroom-Forming Fungi Provides Insights into the Origins of Lignocellulose Decay Capabilities.</title>
        <authorList>
            <person name="Nagy L.G."/>
            <person name="Riley R."/>
            <person name="Tritt A."/>
            <person name="Adam C."/>
            <person name="Daum C."/>
            <person name="Floudas D."/>
            <person name="Sun H."/>
            <person name="Yadav J.S."/>
            <person name="Pangilinan J."/>
            <person name="Larsson K.H."/>
            <person name="Matsuura K."/>
            <person name="Barry K."/>
            <person name="Labutti K."/>
            <person name="Kuo R."/>
            <person name="Ohm R.A."/>
            <person name="Bhattacharya S.S."/>
            <person name="Shirouzu T."/>
            <person name="Yoshinaga Y."/>
            <person name="Martin F.M."/>
            <person name="Grigoriev I.V."/>
            <person name="Hibbett D.S."/>
        </authorList>
    </citation>
    <scope>NUCLEOTIDE SEQUENCE [LARGE SCALE GENOMIC DNA]</scope>
    <source>
        <strain evidence="2 3">CBS 109695</strain>
    </source>
</reference>
<organism evidence="2 3">
    <name type="scientific">Athelia psychrophila</name>
    <dbReference type="NCBI Taxonomy" id="1759441"/>
    <lineage>
        <taxon>Eukaryota</taxon>
        <taxon>Fungi</taxon>
        <taxon>Dikarya</taxon>
        <taxon>Basidiomycota</taxon>
        <taxon>Agaricomycotina</taxon>
        <taxon>Agaricomycetes</taxon>
        <taxon>Agaricomycetidae</taxon>
        <taxon>Atheliales</taxon>
        <taxon>Atheliaceae</taxon>
        <taxon>Athelia</taxon>
    </lineage>
</organism>
<dbReference type="AlphaFoldDB" id="A0A166UWX5"/>
<protein>
    <submittedName>
        <fullName evidence="2">Uncharacterized protein</fullName>
    </submittedName>
</protein>
<gene>
    <name evidence="2" type="ORF">FIBSPDRAFT_849103</name>
</gene>